<evidence type="ECO:0000256" key="5">
    <source>
        <dbReference type="ARBA" id="ARBA00022840"/>
    </source>
</evidence>
<comment type="subcellular location">
    <subcellularLocation>
        <location evidence="9">Cytoplasm</location>
    </subcellularLocation>
</comment>
<dbReference type="SUPFAM" id="SSF109604">
    <property type="entry name" value="HD-domain/PDEase-like"/>
    <property type="match status" value="1"/>
</dbReference>
<dbReference type="HAMAP" id="MF_00255">
    <property type="entry name" value="Gly_tRNA_synth_beta"/>
    <property type="match status" value="1"/>
</dbReference>
<dbReference type="OrthoDB" id="9775440at2"/>
<dbReference type="RefSeq" id="WP_034838693.1">
    <property type="nucleotide sequence ID" value="NZ_JANX01000178.1"/>
</dbReference>
<keyword evidence="3 9" id="KW-0436">Ligase</keyword>
<evidence type="ECO:0000256" key="3">
    <source>
        <dbReference type="ARBA" id="ARBA00022598"/>
    </source>
</evidence>
<keyword evidence="7 9" id="KW-0030">Aminoacyl-tRNA synthetase</keyword>
<dbReference type="PANTHER" id="PTHR30075">
    <property type="entry name" value="GLYCYL-TRNA SYNTHETASE"/>
    <property type="match status" value="1"/>
</dbReference>
<keyword evidence="6 9" id="KW-0648">Protein biosynthesis</keyword>
<dbReference type="GO" id="GO:0005524">
    <property type="term" value="F:ATP binding"/>
    <property type="evidence" value="ECO:0007669"/>
    <property type="project" value="UniProtKB-UniRule"/>
</dbReference>
<dbReference type="PRINTS" id="PR01045">
    <property type="entry name" value="TRNASYNTHGB"/>
</dbReference>
<dbReference type="EC" id="6.1.1.14" evidence="9"/>
<reference evidence="10 11" key="1">
    <citation type="submission" date="2014-01" db="EMBL/GenBank/DDBJ databases">
        <title>Genome sequence determination for a cystic fibrosis isolate, Inquilinus limosus.</title>
        <authorList>
            <person name="Pino M."/>
            <person name="Di Conza J."/>
            <person name="Gutkind G."/>
        </authorList>
    </citation>
    <scope>NUCLEOTIDE SEQUENCE [LARGE SCALE GENOMIC DNA]</scope>
    <source>
        <strain evidence="10 11">MP06</strain>
    </source>
</reference>
<proteinExistence type="inferred from homology"/>
<evidence type="ECO:0000313" key="11">
    <source>
        <dbReference type="Proteomes" id="UP000029995"/>
    </source>
</evidence>
<dbReference type="InterPro" id="IPR015944">
    <property type="entry name" value="Gly-tRNA-synth_bsu"/>
</dbReference>
<dbReference type="InterPro" id="IPR006194">
    <property type="entry name" value="Gly-tRNA-synth_heterodimer"/>
</dbReference>
<comment type="catalytic activity">
    <reaction evidence="8 9">
        <text>tRNA(Gly) + glycine + ATP = glycyl-tRNA(Gly) + AMP + diphosphate</text>
        <dbReference type="Rhea" id="RHEA:16013"/>
        <dbReference type="Rhea" id="RHEA-COMP:9664"/>
        <dbReference type="Rhea" id="RHEA-COMP:9683"/>
        <dbReference type="ChEBI" id="CHEBI:30616"/>
        <dbReference type="ChEBI" id="CHEBI:33019"/>
        <dbReference type="ChEBI" id="CHEBI:57305"/>
        <dbReference type="ChEBI" id="CHEBI:78442"/>
        <dbReference type="ChEBI" id="CHEBI:78522"/>
        <dbReference type="ChEBI" id="CHEBI:456215"/>
        <dbReference type="EC" id="6.1.1.14"/>
    </reaction>
</comment>
<dbReference type="EMBL" id="JANX01000178">
    <property type="protein sequence ID" value="KGM33490.1"/>
    <property type="molecule type" value="Genomic_DNA"/>
</dbReference>
<dbReference type="GO" id="GO:0006426">
    <property type="term" value="P:glycyl-tRNA aminoacylation"/>
    <property type="evidence" value="ECO:0007669"/>
    <property type="project" value="UniProtKB-UniRule"/>
</dbReference>
<evidence type="ECO:0000256" key="7">
    <source>
        <dbReference type="ARBA" id="ARBA00023146"/>
    </source>
</evidence>
<dbReference type="Pfam" id="PF02092">
    <property type="entry name" value="tRNA_synt_2f"/>
    <property type="match status" value="1"/>
</dbReference>
<evidence type="ECO:0000313" key="10">
    <source>
        <dbReference type="EMBL" id="KGM33490.1"/>
    </source>
</evidence>
<evidence type="ECO:0000256" key="9">
    <source>
        <dbReference type="HAMAP-Rule" id="MF_00255"/>
    </source>
</evidence>
<evidence type="ECO:0000256" key="2">
    <source>
        <dbReference type="ARBA" id="ARBA00011209"/>
    </source>
</evidence>
<dbReference type="GO" id="GO:0004820">
    <property type="term" value="F:glycine-tRNA ligase activity"/>
    <property type="evidence" value="ECO:0007669"/>
    <property type="project" value="UniProtKB-UniRule"/>
</dbReference>
<evidence type="ECO:0000256" key="6">
    <source>
        <dbReference type="ARBA" id="ARBA00022917"/>
    </source>
</evidence>
<comment type="subunit">
    <text evidence="2 9">Tetramer of two alpha and two beta subunits.</text>
</comment>
<name>A0A0A0D604_9PROT</name>
<comment type="caution">
    <text evidence="10">The sequence shown here is derived from an EMBL/GenBank/DDBJ whole genome shotgun (WGS) entry which is preliminary data.</text>
</comment>
<protein>
    <recommendedName>
        <fullName evidence="9">Glycine--tRNA ligase beta subunit</fullName>
        <ecNumber evidence="9">6.1.1.14</ecNumber>
    </recommendedName>
    <alternativeName>
        <fullName evidence="9">Glycyl-tRNA synthetase beta subunit</fullName>
        <shortName evidence="9">GlyRS</shortName>
    </alternativeName>
</protein>
<sequence length="700" mass="76333">MAEFLLELFSEEIPARMQARAAEDLKSLVTDALKAAGLAFDRAEAFVTPRRLTLVVDGLPAVRPDVTEERKGPKVDAPQQAIEGFLKATGLTLDQCEQRDTPKGKIWFATLTIPGGPTADLLPEVIRKAILGLPWPKSMRAAEEVVRWVRPLHHVLALFDGKLVPFRYDLHKPDIDGSGEGAKAAVDSTVGHRFLAPGRITVTGFNDYRAKLRAAYVVLDREERKALIREQVEAQAKAAGLTLRDDPGLLEEVAGLVEWPVAYIGGIDDAFMAVPEEVLVTSMRTHQRYFALQDADGKLAARFAVVANTETRDGGATVIDGNERVLRARLSDAKFFWDQDRKTPLEGRVKSLEPIIFHAKLGSVAQKVERMAALAAWLAPKLGADPARADRAARLAKADLTSEMVGEFPELQGLMGRYYALAQDEPTDVAEAIADHYKPVGPSDRCPTAPVSIAVALADKLDTLAGFFAIDEKPTGSRDPYALRRAALGMIRLVIENRIALPLRAAFGAAWDAYRVDGLRDKAVVVEELLSFIADRLKVAMREKGVRHDLIDAVFAVGGEDDLLRLLGRVDALAAFLGSEDGANLLTAYRRAGNIVRIERKKDGVEEFGAVDAARFAMAEERALFERLEADAQPLRAALAAGDFAGAMTVLAGWRPAVDAFFDAVLVNDPDPAQRRNRLALLEDLARSMDAVADFSKVEG</sequence>
<keyword evidence="9" id="KW-0963">Cytoplasm</keyword>
<keyword evidence="4 9" id="KW-0547">Nucleotide-binding</keyword>
<organism evidence="10 11">
    <name type="scientific">Inquilinus limosus MP06</name>
    <dbReference type="NCBI Taxonomy" id="1398085"/>
    <lineage>
        <taxon>Bacteria</taxon>
        <taxon>Pseudomonadati</taxon>
        <taxon>Pseudomonadota</taxon>
        <taxon>Alphaproteobacteria</taxon>
        <taxon>Rhodospirillales</taxon>
        <taxon>Rhodospirillaceae</taxon>
        <taxon>Inquilinus</taxon>
    </lineage>
</organism>
<accession>A0A0A0D604</accession>
<gene>
    <name evidence="9" type="primary">glyS</name>
    <name evidence="10" type="ORF">P409_15540</name>
</gene>
<dbReference type="PANTHER" id="PTHR30075:SF2">
    <property type="entry name" value="GLYCINE--TRNA LIGASE, CHLOROPLASTIC_MITOCHONDRIAL 2"/>
    <property type="match status" value="1"/>
</dbReference>
<comment type="similarity">
    <text evidence="1 9">Belongs to the class-II aminoacyl-tRNA synthetase family.</text>
</comment>
<dbReference type="Proteomes" id="UP000029995">
    <property type="component" value="Unassembled WGS sequence"/>
</dbReference>
<evidence type="ECO:0000256" key="4">
    <source>
        <dbReference type="ARBA" id="ARBA00022741"/>
    </source>
</evidence>
<dbReference type="GO" id="GO:0005829">
    <property type="term" value="C:cytosol"/>
    <property type="evidence" value="ECO:0007669"/>
    <property type="project" value="TreeGrafter"/>
</dbReference>
<dbReference type="PROSITE" id="PS50861">
    <property type="entry name" value="AA_TRNA_LIGASE_II_GLYAB"/>
    <property type="match status" value="1"/>
</dbReference>
<dbReference type="NCBIfam" id="TIGR00211">
    <property type="entry name" value="glyS"/>
    <property type="match status" value="1"/>
</dbReference>
<evidence type="ECO:0000256" key="1">
    <source>
        <dbReference type="ARBA" id="ARBA00008226"/>
    </source>
</evidence>
<dbReference type="AlphaFoldDB" id="A0A0A0D604"/>
<keyword evidence="5 9" id="KW-0067">ATP-binding</keyword>
<evidence type="ECO:0000256" key="8">
    <source>
        <dbReference type="ARBA" id="ARBA00047937"/>
    </source>
</evidence>